<evidence type="ECO:0000259" key="3">
    <source>
        <dbReference type="Pfam" id="PF01326"/>
    </source>
</evidence>
<comment type="caution">
    <text evidence="4">The sequence shown here is derived from an EMBL/GenBank/DDBJ whole genome shotgun (WGS) entry which is preliminary data.</text>
</comment>
<reference evidence="4 5" key="1">
    <citation type="submission" date="2020-08" db="EMBL/GenBank/DDBJ databases">
        <title>Sequencing the genomes of 1000 actinobacteria strains.</title>
        <authorList>
            <person name="Klenk H.-P."/>
        </authorList>
    </citation>
    <scope>NUCLEOTIDE SEQUENCE [LARGE SCALE GENOMIC DNA]</scope>
    <source>
        <strain evidence="4 5">DSM 45913</strain>
    </source>
</reference>
<protein>
    <submittedName>
        <fullName evidence="4">Pyruvate,water dikinase</fullName>
        <ecNumber evidence="4">2.7.9.2</ecNumber>
    </submittedName>
</protein>
<dbReference type="Proteomes" id="UP000583800">
    <property type="component" value="Unassembled WGS sequence"/>
</dbReference>
<keyword evidence="4" id="KW-0418">Kinase</keyword>
<dbReference type="PANTHER" id="PTHR43615">
    <property type="entry name" value="PHOSPHOENOLPYRUVATE SYNTHASE-RELATED"/>
    <property type="match status" value="1"/>
</dbReference>
<dbReference type="InterPro" id="IPR051549">
    <property type="entry name" value="PEP_Utilizing_Enz"/>
</dbReference>
<evidence type="ECO:0000256" key="1">
    <source>
        <dbReference type="SAM" id="MobiDB-lite"/>
    </source>
</evidence>
<accession>A0A7X0BX06</accession>
<keyword evidence="5" id="KW-1185">Reference proteome</keyword>
<dbReference type="Gene3D" id="3.30.1490.20">
    <property type="entry name" value="ATP-grasp fold, A domain"/>
    <property type="match status" value="1"/>
</dbReference>
<dbReference type="SUPFAM" id="SSF56059">
    <property type="entry name" value="Glutathione synthetase ATP-binding domain-like"/>
    <property type="match status" value="1"/>
</dbReference>
<dbReference type="EMBL" id="JACHJB010000001">
    <property type="protein sequence ID" value="MBB6344499.1"/>
    <property type="molecule type" value="Genomic_DNA"/>
</dbReference>
<feature type="domain" description="PEP-utilising enzyme mobile" evidence="2">
    <location>
        <begin position="740"/>
        <end position="810"/>
    </location>
</feature>
<feature type="domain" description="Pyruvate phosphate dikinase AMP/ATP-binding" evidence="3">
    <location>
        <begin position="17"/>
        <end position="53"/>
    </location>
</feature>
<dbReference type="Gene3D" id="3.50.30.10">
    <property type="entry name" value="Phosphohistidine domain"/>
    <property type="match status" value="1"/>
</dbReference>
<keyword evidence="4" id="KW-0808">Transferase</keyword>
<dbReference type="Pfam" id="PF00391">
    <property type="entry name" value="PEP-utilizers"/>
    <property type="match status" value="1"/>
</dbReference>
<dbReference type="InterPro" id="IPR008279">
    <property type="entry name" value="PEP-util_enz_mobile_dom"/>
</dbReference>
<dbReference type="EC" id="2.7.9.2" evidence="4"/>
<keyword evidence="4" id="KW-0670">Pyruvate</keyword>
<name>A0A7X0BX06_9ACTN</name>
<evidence type="ECO:0000259" key="2">
    <source>
        <dbReference type="Pfam" id="PF00391"/>
    </source>
</evidence>
<evidence type="ECO:0000313" key="4">
    <source>
        <dbReference type="EMBL" id="MBB6344499.1"/>
    </source>
</evidence>
<sequence length="835" mass="87265">MTLVAPLPAFGRADLAEAGGKAANLGELARNGFPVPDGFVVTTAAYERAVAEHGDPGHLARAPLRDELRAAVAAAYAALGGGPVAVRSSATAEDLPGAAFAGQQDTYLNVVGEEALADAVRRCWASLGNERAVAYRRRLGIADADVRIAVVVQRMVEAETAGVMFTADPVSGDRSRIVVDASTGLGEAVVSGLVTPDHYVLDTGGDTVSHTPGRREVVIRSAPGGGVIRESGRVATGATPPAADSALPDGGASADGRAPADGGALPGAVLRELARLGAEVAAHFGRPQDIEWACAGGRVWLLQARPMTALPPPPVGRLGPVRRRLGSVLTEYVPVRPYPIDASTWLPYGPAGLMAQVVATFGIHGAFEGFLREEDGVVYGLVPPRPRPSAGLLAAPFRIAARARRYDPARWTGDARFRRVMAGTRELAGRDLAAMPWPELVRMPRRVLDVVRPVAGLRSDYLPGAGVALLRLRVSLALLGAVPLFGELISGARTRTGDANRALEELAEEARRTGALDADPLPASFAARLEAFLAEYGHRETASPLLVTPPTWADAPETVLGMIRMLAAGPPAGAQTGTAGALDRLLARPRLRRSPARRARMLRRVEAARAGVAFREDSHFFFTMPLPVLRRSLLELGRRLRDAGVLDEPEDVFHLRLEELEAVGDLATAGREHLDRLRATALARAAKREELAGVRLIDPAAVFPPRPAEGALVSGTPASGGRATGPVKVIRDPARFGDLAPGDVLVCPYTNPSWTPLFQRAAAVVVDTGGSASHAAIVAREYGIPAVMGTGGGTSVLADGLLVAVDGDTGHVFAASGDDHRTRAAAAGQAGPKAP</sequence>
<dbReference type="RefSeq" id="WP_185082605.1">
    <property type="nucleotide sequence ID" value="NZ_JACHJB010000001.1"/>
</dbReference>
<dbReference type="Pfam" id="PF01326">
    <property type="entry name" value="PPDK_N"/>
    <property type="match status" value="2"/>
</dbReference>
<evidence type="ECO:0000313" key="5">
    <source>
        <dbReference type="Proteomes" id="UP000583800"/>
    </source>
</evidence>
<dbReference type="InterPro" id="IPR013815">
    <property type="entry name" value="ATP_grasp_subdomain_1"/>
</dbReference>
<feature type="domain" description="Pyruvate phosphate dikinase AMP/ATP-binding" evidence="3">
    <location>
        <begin position="60"/>
        <end position="310"/>
    </location>
</feature>
<dbReference type="PANTHER" id="PTHR43615:SF1">
    <property type="entry name" value="PPDK_N DOMAIN-CONTAINING PROTEIN"/>
    <property type="match status" value="1"/>
</dbReference>
<feature type="region of interest" description="Disordered" evidence="1">
    <location>
        <begin position="229"/>
        <end position="260"/>
    </location>
</feature>
<dbReference type="Gene3D" id="3.30.470.20">
    <property type="entry name" value="ATP-grasp fold, B domain"/>
    <property type="match status" value="1"/>
</dbReference>
<proteinExistence type="predicted"/>
<gene>
    <name evidence="4" type="ORF">FHU36_001008</name>
</gene>
<dbReference type="AlphaFoldDB" id="A0A7X0BX06"/>
<organism evidence="4 5">
    <name type="scientific">Nonomuraea muscovyensis</name>
    <dbReference type="NCBI Taxonomy" id="1124761"/>
    <lineage>
        <taxon>Bacteria</taxon>
        <taxon>Bacillati</taxon>
        <taxon>Actinomycetota</taxon>
        <taxon>Actinomycetes</taxon>
        <taxon>Streptosporangiales</taxon>
        <taxon>Streptosporangiaceae</taxon>
        <taxon>Nonomuraea</taxon>
    </lineage>
</organism>
<dbReference type="GO" id="GO:0008986">
    <property type="term" value="F:pyruvate, water dikinase activity"/>
    <property type="evidence" value="ECO:0007669"/>
    <property type="project" value="UniProtKB-EC"/>
</dbReference>
<dbReference type="SUPFAM" id="SSF52009">
    <property type="entry name" value="Phosphohistidine domain"/>
    <property type="match status" value="1"/>
</dbReference>
<dbReference type="InterPro" id="IPR002192">
    <property type="entry name" value="PPDK_AMP/ATP-bd"/>
</dbReference>
<dbReference type="InterPro" id="IPR036637">
    <property type="entry name" value="Phosphohistidine_dom_sf"/>
</dbReference>
<dbReference type="GO" id="GO:0005524">
    <property type="term" value="F:ATP binding"/>
    <property type="evidence" value="ECO:0007669"/>
    <property type="project" value="InterPro"/>
</dbReference>